<evidence type="ECO:0000256" key="1">
    <source>
        <dbReference type="ARBA" id="ARBA00010236"/>
    </source>
</evidence>
<name>A0A653DMQ0_CALMS</name>
<evidence type="ECO:0008006" key="4">
    <source>
        <dbReference type="Google" id="ProtNLM"/>
    </source>
</evidence>
<dbReference type="InterPro" id="IPR027417">
    <property type="entry name" value="P-loop_NTPase"/>
</dbReference>
<dbReference type="EMBL" id="CAACVG010013209">
    <property type="protein sequence ID" value="VEN61511.1"/>
    <property type="molecule type" value="Genomic_DNA"/>
</dbReference>
<evidence type="ECO:0000313" key="2">
    <source>
        <dbReference type="EMBL" id="VEN61511.1"/>
    </source>
</evidence>
<protein>
    <recommendedName>
        <fullName evidence="4">Sulfotransferase domain-containing protein</fullName>
    </recommendedName>
</protein>
<gene>
    <name evidence="2" type="ORF">CALMAC_LOCUS18895</name>
</gene>
<dbReference type="InterPro" id="IPR051589">
    <property type="entry name" value="Sialate-O-sulfotransferase"/>
</dbReference>
<reference evidence="2 3" key="1">
    <citation type="submission" date="2019-01" db="EMBL/GenBank/DDBJ databases">
        <authorList>
            <person name="Sayadi A."/>
        </authorList>
    </citation>
    <scope>NUCLEOTIDE SEQUENCE [LARGE SCALE GENOMIC DNA]</scope>
</reference>
<dbReference type="OrthoDB" id="5985073at2759"/>
<sequence>MLFTRVKFWGLVLLLFIYLIGVLLLSALSLNESKSTALNKGSSAFTQHQISKLKNFEYGLTGFKAALRRSKINWCTDLKYQDPPGETIALASFPGSGNTWLRYLLQQATGIYTGSVYKDFGLLKNGFPAESVLNGSVLVVKTHEWGQKARNRFTKALLLVRSPGAAIQAEFNRQSGGHIGFASPDRFKRLKGRYWQQFVSDKLRGWQQMNLDWLFNFTGPTHVIFYEQLVDDVPHTMRGVLDFIGIHVDPQLFKCAMDRREGIYRRKKRVLNFDPYTKEMKEKLREAQEKVYEAIYNFAAPAAR</sequence>
<dbReference type="PANTHER" id="PTHR45964:SF5">
    <property type="entry name" value="WSCD FAMILY MEMBER CG9164"/>
    <property type="match status" value="1"/>
</dbReference>
<dbReference type="SUPFAM" id="SSF52540">
    <property type="entry name" value="P-loop containing nucleoside triphosphate hydrolases"/>
    <property type="match status" value="1"/>
</dbReference>
<keyword evidence="3" id="KW-1185">Reference proteome</keyword>
<evidence type="ECO:0000313" key="3">
    <source>
        <dbReference type="Proteomes" id="UP000410492"/>
    </source>
</evidence>
<comment type="similarity">
    <text evidence="1">Belongs to the WSCD family.</text>
</comment>
<dbReference type="PANTHER" id="PTHR45964">
    <property type="entry name" value="WSCD FAMILY MEMBER CG9164"/>
    <property type="match status" value="1"/>
</dbReference>
<accession>A0A653DMQ0</accession>
<dbReference type="AlphaFoldDB" id="A0A653DMQ0"/>
<organism evidence="2 3">
    <name type="scientific">Callosobruchus maculatus</name>
    <name type="common">Southern cowpea weevil</name>
    <name type="synonym">Pulse bruchid</name>
    <dbReference type="NCBI Taxonomy" id="64391"/>
    <lineage>
        <taxon>Eukaryota</taxon>
        <taxon>Metazoa</taxon>
        <taxon>Ecdysozoa</taxon>
        <taxon>Arthropoda</taxon>
        <taxon>Hexapoda</taxon>
        <taxon>Insecta</taxon>
        <taxon>Pterygota</taxon>
        <taxon>Neoptera</taxon>
        <taxon>Endopterygota</taxon>
        <taxon>Coleoptera</taxon>
        <taxon>Polyphaga</taxon>
        <taxon>Cucujiformia</taxon>
        <taxon>Chrysomeloidea</taxon>
        <taxon>Chrysomelidae</taxon>
        <taxon>Bruchinae</taxon>
        <taxon>Bruchini</taxon>
        <taxon>Callosobruchus</taxon>
    </lineage>
</organism>
<dbReference type="Proteomes" id="UP000410492">
    <property type="component" value="Unassembled WGS sequence"/>
</dbReference>
<dbReference type="Gene3D" id="3.40.50.300">
    <property type="entry name" value="P-loop containing nucleotide triphosphate hydrolases"/>
    <property type="match status" value="1"/>
</dbReference>
<proteinExistence type="inferred from homology"/>